<gene>
    <name evidence="2" type="ORF">SCV_076</name>
</gene>
<evidence type="ECO:0000313" key="2">
    <source>
        <dbReference type="EMBL" id="GAV93196.1"/>
    </source>
</evidence>
<keyword evidence="1" id="KW-0472">Membrane</keyword>
<reference evidence="2" key="1">
    <citation type="submission" date="2017-01" db="EMBL/GenBank/DDBJ databases">
        <title>Draft genome sequence of uncultured bacilliform virus purified from snow crab.</title>
        <authorList>
            <person name="Takano T."/>
        </authorList>
    </citation>
    <scope>NUCLEOTIDE SEQUENCE</scope>
    <source>
        <strain evidence="2">Isolate_1</strain>
    </source>
</reference>
<sequence length="103" mass="11214">MVGVWWDTPSVTGTVGTGATTLPNNTIIILSGRAGVYVQGRQESSSIIWSAWWWSTGTLMRSNSIVIFSMIISFNIVVIVYAVERCVLSRTVDIFTVGAGVTR</sequence>
<keyword evidence="1" id="KW-0812">Transmembrane</keyword>
<proteinExistence type="predicted"/>
<protein>
    <submittedName>
        <fullName evidence="2">Uncharacterized protein</fullName>
    </submittedName>
</protein>
<organism evidence="2">
    <name type="scientific">Chionoecetes opilio bacilliform virus</name>
    <dbReference type="NCBI Taxonomy" id="1825681"/>
    <lineage>
        <taxon>Viruses</taxon>
        <taxon>Viruses incertae sedis</taxon>
        <taxon>Naldaviricetes</taxon>
        <taxon>Nimaviridae</taxon>
    </lineage>
</organism>
<name>A0A1Q3DKX0_9VIRU</name>
<feature type="transmembrane region" description="Helical" evidence="1">
    <location>
        <begin position="64"/>
        <end position="83"/>
    </location>
</feature>
<accession>A0A1Q3DKX0</accession>
<dbReference type="EMBL" id="BDLS01000002">
    <property type="protein sequence ID" value="GAV93196.1"/>
    <property type="molecule type" value="Genomic_DNA"/>
</dbReference>
<keyword evidence="1" id="KW-1133">Transmembrane helix</keyword>
<evidence type="ECO:0000256" key="1">
    <source>
        <dbReference type="SAM" id="Phobius"/>
    </source>
</evidence>
<comment type="caution">
    <text evidence="2">The sequence shown here is derived from an EMBL/GenBank/DDBJ whole genome shotgun (WGS) entry which is preliminary data.</text>
</comment>